<dbReference type="InterPro" id="IPR003615">
    <property type="entry name" value="HNH_nuc"/>
</dbReference>
<keyword evidence="2" id="KW-0540">Nuclease</keyword>
<reference evidence="2" key="1">
    <citation type="submission" date="2020-06" db="EMBL/GenBank/DDBJ databases">
        <title>Whole Genome Sequence of Bradyrhizobium sp. Strain 1S1.</title>
        <authorList>
            <person name="Bromfield E.S.P."/>
            <person name="Cloutier S."/>
        </authorList>
    </citation>
    <scope>NUCLEOTIDE SEQUENCE [LARGE SCALE GENOMIC DNA]</scope>
    <source>
        <strain evidence="2">1S1</strain>
    </source>
</reference>
<evidence type="ECO:0000259" key="1">
    <source>
        <dbReference type="Pfam" id="PF13391"/>
    </source>
</evidence>
<name>A0A973VU48_9BRAD</name>
<sequence length="307" mass="34771">MDTPNLDTLMRVAAFERVRGLNEIHDHLTTTELKPGFLFRGERIPLVNPQRGIFKPQQMRFLLSIKTVFPKPGAKVWYDDQREVHRQIFHGDESVDYAFMGKNPDAADNRWLKEASENQIPIIYFLGIAPGRYQALLPTFISGWDGHTLKTRVTFGPNPETLAPPTDSAERRYALRTVKQRLHQATFREAVIAAYDGRCAFSGLPEPLLLDAAHIIADKDERLGQPLVTNGIPLSKIHHAAFDAHLIGIDPDFGMHVSDRLLGQSDGPMLEALKQLNGRNIRLPGRAKDHPDRDRLAMRFERFKSVT</sequence>
<gene>
    <name evidence="2" type="ORF">HAP48_000900</name>
</gene>
<dbReference type="AlphaFoldDB" id="A0A973VU48"/>
<keyword evidence="2" id="KW-0255">Endonuclease</keyword>
<accession>A0A973VU48</accession>
<organism evidence="2">
    <name type="scientific">Bradyrhizobium septentrionale</name>
    <dbReference type="NCBI Taxonomy" id="1404411"/>
    <lineage>
        <taxon>Bacteria</taxon>
        <taxon>Pseudomonadati</taxon>
        <taxon>Pseudomonadota</taxon>
        <taxon>Alphaproteobacteria</taxon>
        <taxon>Hyphomicrobiales</taxon>
        <taxon>Nitrobacteraceae</taxon>
        <taxon>Bradyrhizobium</taxon>
    </lineage>
</organism>
<feature type="domain" description="HNH nuclease" evidence="1">
    <location>
        <begin position="199"/>
        <end position="250"/>
    </location>
</feature>
<evidence type="ECO:0000313" key="2">
    <source>
        <dbReference type="EMBL" id="NVI41674.1"/>
    </source>
</evidence>
<proteinExistence type="predicted"/>
<protein>
    <submittedName>
        <fullName evidence="2">HNH endonuclease</fullName>
    </submittedName>
</protein>
<keyword evidence="2" id="KW-0378">Hydrolase</keyword>
<comment type="caution">
    <text evidence="2">The sequence shown here is derived from an EMBL/GenBank/DDBJ whole genome shotgun (WGS) entry which is preliminary data.</text>
</comment>
<dbReference type="GO" id="GO:0004519">
    <property type="term" value="F:endonuclease activity"/>
    <property type="evidence" value="ECO:0007669"/>
    <property type="project" value="UniProtKB-KW"/>
</dbReference>
<dbReference type="EMBL" id="JAAOLE020000001">
    <property type="protein sequence ID" value="NVI41674.1"/>
    <property type="molecule type" value="Genomic_DNA"/>
</dbReference>
<dbReference type="RefSeq" id="WP_166212390.1">
    <property type="nucleotide sequence ID" value="NZ_CP088285.1"/>
</dbReference>
<dbReference type="Pfam" id="PF13391">
    <property type="entry name" value="HNH_2"/>
    <property type="match status" value="1"/>
</dbReference>